<organism evidence="7 8">
    <name type="scientific">Planococcus salinus</name>
    <dbReference type="NCBI Taxonomy" id="1848460"/>
    <lineage>
        <taxon>Bacteria</taxon>
        <taxon>Bacillati</taxon>
        <taxon>Bacillota</taxon>
        <taxon>Bacilli</taxon>
        <taxon>Bacillales</taxon>
        <taxon>Caryophanaceae</taxon>
        <taxon>Planococcus</taxon>
    </lineage>
</organism>
<evidence type="ECO:0000313" key="7">
    <source>
        <dbReference type="EMBL" id="RNF39575.1"/>
    </source>
</evidence>
<evidence type="ECO:0000313" key="8">
    <source>
        <dbReference type="Proteomes" id="UP000275473"/>
    </source>
</evidence>
<evidence type="ECO:0000256" key="5">
    <source>
        <dbReference type="SAM" id="MobiDB-lite"/>
    </source>
</evidence>
<dbReference type="EMBL" id="RIAX01000005">
    <property type="protein sequence ID" value="RNF39575.1"/>
    <property type="molecule type" value="Genomic_DNA"/>
</dbReference>
<feature type="compositionally biased region" description="Polar residues" evidence="5">
    <location>
        <begin position="40"/>
        <end position="82"/>
    </location>
</feature>
<reference evidence="7 8" key="1">
    <citation type="journal article" date="2018" name="Int. J. Syst. Evol. Microbiol.">
        <title>Planococcus salinus sp. nov., a moderately halophilic bacterium isolated from a saline-alkali soil.</title>
        <authorList>
            <person name="Gan L."/>
        </authorList>
    </citation>
    <scope>NUCLEOTIDE SEQUENCE [LARGE SCALE GENOMIC DNA]</scope>
    <source>
        <strain evidence="7 8">LCB217</strain>
    </source>
</reference>
<gene>
    <name evidence="7" type="ORF">EEX84_08865</name>
</gene>
<feature type="region of interest" description="Disordered" evidence="5">
    <location>
        <begin position="27"/>
        <end position="103"/>
    </location>
</feature>
<evidence type="ECO:0008006" key="9">
    <source>
        <dbReference type="Google" id="ProtNLM"/>
    </source>
</evidence>
<feature type="signal peptide" evidence="6">
    <location>
        <begin position="1"/>
        <end position="27"/>
    </location>
</feature>
<dbReference type="PANTHER" id="PTHR30168:SF0">
    <property type="entry name" value="INNER MEMBRANE PROTEIN"/>
    <property type="match status" value="1"/>
</dbReference>
<keyword evidence="4" id="KW-0472">Membrane</keyword>
<dbReference type="PANTHER" id="PTHR30168">
    <property type="entry name" value="PUTATIVE MEMBRANE PROTEIN YPFJ"/>
    <property type="match status" value="1"/>
</dbReference>
<sequence length="318" mass="35108">MPVMGRTIAKLFFIAVTAILLSSCFNSQENSNSDPDDLQVASQRTGDLQPDSQNSGDPQTDAQDSGNQQPDSRNVDTQQTEEPQPFELPEGETAEADEELNSDVTTSNVDYTMYDFLEYVILDVHNFWAPIMVDAGYPRPWVSYVFPAPGESVYSSCSGEQGTNDEDFFYCPTDDQIVFSQAIAIKLWEGTYKVNDESNVQFNAGDFSVAALVAHEYAHSLQDELGWFPDNGEQLATSRSIELNADCLSGVWANSAYSRGLLDYGDIEEVMRTLSDIGNDSNAPAITHGFPAERTAAFMIGYNNGDAPSCDHYLFTEY</sequence>
<dbReference type="GO" id="GO:0016020">
    <property type="term" value="C:membrane"/>
    <property type="evidence" value="ECO:0007669"/>
    <property type="project" value="UniProtKB-SubCell"/>
</dbReference>
<feature type="chain" id="PRO_5038501501" description="Metalloprotease" evidence="6">
    <location>
        <begin position="28"/>
        <end position="318"/>
    </location>
</feature>
<dbReference type="Proteomes" id="UP000275473">
    <property type="component" value="Unassembled WGS sequence"/>
</dbReference>
<accession>A0A3M8P7C5</accession>
<keyword evidence="2" id="KW-0812">Transmembrane</keyword>
<comment type="subcellular location">
    <subcellularLocation>
        <location evidence="1">Membrane</location>
        <topology evidence="1">Single-pass membrane protein</topology>
    </subcellularLocation>
</comment>
<evidence type="ECO:0000256" key="2">
    <source>
        <dbReference type="ARBA" id="ARBA00022692"/>
    </source>
</evidence>
<dbReference type="InterPro" id="IPR007343">
    <property type="entry name" value="Uncharacterised_pept_Zn_put"/>
</dbReference>
<comment type="caution">
    <text evidence="7">The sequence shown here is derived from an EMBL/GenBank/DDBJ whole genome shotgun (WGS) entry which is preliminary data.</text>
</comment>
<feature type="compositionally biased region" description="Acidic residues" evidence="5">
    <location>
        <begin position="89"/>
        <end position="101"/>
    </location>
</feature>
<dbReference type="AlphaFoldDB" id="A0A3M8P7C5"/>
<keyword evidence="3" id="KW-1133">Transmembrane helix</keyword>
<evidence type="ECO:0000256" key="1">
    <source>
        <dbReference type="ARBA" id="ARBA00004167"/>
    </source>
</evidence>
<evidence type="ECO:0000256" key="6">
    <source>
        <dbReference type="SAM" id="SignalP"/>
    </source>
</evidence>
<dbReference type="Pfam" id="PF04228">
    <property type="entry name" value="Zn_peptidase"/>
    <property type="match status" value="1"/>
</dbReference>
<proteinExistence type="predicted"/>
<evidence type="ECO:0000256" key="3">
    <source>
        <dbReference type="ARBA" id="ARBA00022989"/>
    </source>
</evidence>
<dbReference type="PROSITE" id="PS51257">
    <property type="entry name" value="PROKAR_LIPOPROTEIN"/>
    <property type="match status" value="1"/>
</dbReference>
<keyword evidence="6" id="KW-0732">Signal</keyword>
<keyword evidence="8" id="KW-1185">Reference proteome</keyword>
<evidence type="ECO:0000256" key="4">
    <source>
        <dbReference type="ARBA" id="ARBA00023136"/>
    </source>
</evidence>
<protein>
    <recommendedName>
        <fullName evidence="9">Metalloprotease</fullName>
    </recommendedName>
</protein>
<name>A0A3M8P7C5_9BACL</name>